<reference evidence="2 3" key="2">
    <citation type="submission" date="2018-06" db="EMBL/GenBank/DDBJ databases">
        <title>Metagenomic assembly of (sub)arctic Cyanobacteria and their associated microbiome from non-axenic cultures.</title>
        <authorList>
            <person name="Baurain D."/>
        </authorList>
    </citation>
    <scope>NUCLEOTIDE SEQUENCE [LARGE SCALE GENOMIC DNA]</scope>
    <source>
        <strain evidence="2">ULC041bin1</strain>
    </source>
</reference>
<organism evidence="2 3">
    <name type="scientific">Shackletoniella antarctica</name>
    <dbReference type="NCBI Taxonomy" id="268115"/>
    <lineage>
        <taxon>Bacteria</taxon>
        <taxon>Bacillati</taxon>
        <taxon>Cyanobacteriota</taxon>
        <taxon>Cyanophyceae</taxon>
        <taxon>Oculatellales</taxon>
        <taxon>Oculatellaceae</taxon>
        <taxon>Shackletoniella</taxon>
    </lineage>
</organism>
<feature type="region of interest" description="Disordered" evidence="1">
    <location>
        <begin position="72"/>
        <end position="94"/>
    </location>
</feature>
<protein>
    <submittedName>
        <fullName evidence="2">Uncharacterized protein</fullName>
    </submittedName>
</protein>
<name>A0A2W4WCT2_9CYAN</name>
<proteinExistence type="predicted"/>
<reference evidence="3" key="1">
    <citation type="submission" date="2018-04" db="EMBL/GenBank/DDBJ databases">
        <authorList>
            <person name="Cornet L."/>
        </authorList>
    </citation>
    <scope>NUCLEOTIDE SEQUENCE [LARGE SCALE GENOMIC DNA]</scope>
</reference>
<evidence type="ECO:0000313" key="2">
    <source>
        <dbReference type="EMBL" id="PZO42903.1"/>
    </source>
</evidence>
<dbReference type="Proteomes" id="UP000249081">
    <property type="component" value="Unassembled WGS sequence"/>
</dbReference>
<dbReference type="AlphaFoldDB" id="A0A2W4WCT2"/>
<accession>A0A2W4WCT2</accession>
<gene>
    <name evidence="2" type="ORF">DCF17_07345</name>
</gene>
<evidence type="ECO:0000313" key="3">
    <source>
        <dbReference type="Proteomes" id="UP000249081"/>
    </source>
</evidence>
<dbReference type="EMBL" id="QBMN01000038">
    <property type="protein sequence ID" value="PZO42903.1"/>
    <property type="molecule type" value="Genomic_DNA"/>
</dbReference>
<sequence length="106" mass="11272">MKLWLVCFLLLFCVAETAQWLGQLAWFNSVERSLPLTIAGGVGLAIASNYATIFGRSWPGAIAPKPASPLLSSAVPPPSPTVAAPVKTTQTSRKGDTISFEIKKSK</sequence>
<comment type="caution">
    <text evidence="2">The sequence shown here is derived from an EMBL/GenBank/DDBJ whole genome shotgun (WGS) entry which is preliminary data.</text>
</comment>
<evidence type="ECO:0000256" key="1">
    <source>
        <dbReference type="SAM" id="MobiDB-lite"/>
    </source>
</evidence>